<accession>A0ABT7P7H9</accession>
<protein>
    <submittedName>
        <fullName evidence="1">Uncharacterized protein</fullName>
    </submittedName>
</protein>
<evidence type="ECO:0000313" key="1">
    <source>
        <dbReference type="EMBL" id="MDM3929244.1"/>
    </source>
</evidence>
<name>A0ABT7P7H9_MYCIT</name>
<gene>
    <name evidence="1" type="ORF">QRB35_25005</name>
</gene>
<dbReference type="Proteomes" id="UP001529272">
    <property type="component" value="Unassembled WGS sequence"/>
</dbReference>
<sequence>MKEGDMPDSAREAKAAVRFALGDDTRQEDADAMAERLQQPADLMSDEQLAAAQRLAELEARRRYGNYPETNTNSETM</sequence>
<proteinExistence type="predicted"/>
<comment type="caution">
    <text evidence="1">The sequence shown here is derived from an EMBL/GenBank/DDBJ whole genome shotgun (WGS) entry which is preliminary data.</text>
</comment>
<keyword evidence="2" id="KW-1185">Reference proteome</keyword>
<dbReference type="RefSeq" id="WP_142304864.1">
    <property type="nucleotide sequence ID" value="NZ_CP012886.2"/>
</dbReference>
<organism evidence="1 2">
    <name type="scientific">Mycobacterium intracellulare subsp. chimaera</name>
    <dbReference type="NCBI Taxonomy" id="222805"/>
    <lineage>
        <taxon>Bacteria</taxon>
        <taxon>Bacillati</taxon>
        <taxon>Actinomycetota</taxon>
        <taxon>Actinomycetes</taxon>
        <taxon>Mycobacteriales</taxon>
        <taxon>Mycobacteriaceae</taxon>
        <taxon>Mycobacterium</taxon>
        <taxon>Mycobacterium avium complex (MAC)</taxon>
    </lineage>
</organism>
<evidence type="ECO:0000313" key="2">
    <source>
        <dbReference type="Proteomes" id="UP001529272"/>
    </source>
</evidence>
<dbReference type="EMBL" id="JASZZX010000033">
    <property type="protein sequence ID" value="MDM3929244.1"/>
    <property type="molecule type" value="Genomic_DNA"/>
</dbReference>
<reference evidence="1" key="2">
    <citation type="submission" date="2023-06" db="EMBL/GenBank/DDBJ databases">
        <authorList>
            <person name="Spilker T."/>
        </authorList>
    </citation>
    <scope>NUCLEOTIDE SEQUENCE</scope>
    <source>
        <strain evidence="1">FLAC1071</strain>
    </source>
</reference>
<reference evidence="1" key="1">
    <citation type="submission" date="2023-06" db="EMBL/GenBank/DDBJ databases">
        <title>Itaconate inhibition of nontuberculous mycobacteria.</title>
        <authorList>
            <person name="Breen P."/>
            <person name="Zimbric M."/>
            <person name="Caverly L."/>
        </authorList>
    </citation>
    <scope>NUCLEOTIDE SEQUENCE</scope>
    <source>
        <strain evidence="1">FLAC1071</strain>
    </source>
</reference>